<protein>
    <submittedName>
        <fullName evidence="2">Transporter</fullName>
    </submittedName>
</protein>
<evidence type="ECO:0000313" key="3">
    <source>
        <dbReference type="Proteomes" id="UP000036061"/>
    </source>
</evidence>
<dbReference type="EMBL" id="CP030117">
    <property type="protein sequence ID" value="AWX55412.1"/>
    <property type="molecule type" value="Genomic_DNA"/>
</dbReference>
<dbReference type="RefSeq" id="WP_082195899.1">
    <property type="nucleotide sequence ID" value="NZ_CP030117.1"/>
</dbReference>
<dbReference type="Proteomes" id="UP000036061">
    <property type="component" value="Chromosome"/>
</dbReference>
<proteinExistence type="predicted"/>
<accession>A0A2Z4MFV7</accession>
<feature type="compositionally biased region" description="Pro residues" evidence="1">
    <location>
        <begin position="28"/>
        <end position="40"/>
    </location>
</feature>
<gene>
    <name evidence="2" type="ORF">AB432_010340</name>
</gene>
<name>A0A2Z4MFV7_BREBE</name>
<feature type="region of interest" description="Disordered" evidence="1">
    <location>
        <begin position="1"/>
        <end position="59"/>
    </location>
</feature>
<organism evidence="2 3">
    <name type="scientific">Brevibacillus brevis</name>
    <name type="common">Bacillus brevis</name>
    <dbReference type="NCBI Taxonomy" id="1393"/>
    <lineage>
        <taxon>Bacteria</taxon>
        <taxon>Bacillati</taxon>
        <taxon>Bacillota</taxon>
        <taxon>Bacilli</taxon>
        <taxon>Bacillales</taxon>
        <taxon>Paenibacillaceae</taxon>
        <taxon>Brevibacillus</taxon>
    </lineage>
</organism>
<evidence type="ECO:0000313" key="2">
    <source>
        <dbReference type="EMBL" id="AWX55412.1"/>
    </source>
</evidence>
<sequence length="116" mass="12948">MSYQFPPGGRDGSPDFPGSPGSPGSPGGFPPPPPGPPPSRTPSAPGARGYGGTRRIDAGGFYPCLYRYTYVWLKNGRSFWFYPVYVSRHSVTGYRWNGYRWEYYGTDLNRIAYFTC</sequence>
<reference evidence="2 3" key="1">
    <citation type="journal article" date="2015" name="Genome Announc.">
        <title>Draft Genome Sequence of Brevibacillus brevis DZQ7, a Plant Growth-Promoting Rhizobacterium with Broad-Spectrum Antimicrobial Activity.</title>
        <authorList>
            <person name="Hou Q."/>
            <person name="Wang C."/>
            <person name="Hou X."/>
            <person name="Xia Z."/>
            <person name="Ye J."/>
            <person name="Liu K."/>
            <person name="Liu H."/>
            <person name="Wang J."/>
            <person name="Guo H."/>
            <person name="Yu X."/>
            <person name="Yang Y."/>
            <person name="Du B."/>
            <person name="Ding Y."/>
        </authorList>
    </citation>
    <scope>NUCLEOTIDE SEQUENCE [LARGE SCALE GENOMIC DNA]</scope>
    <source>
        <strain evidence="2 3">DZQ7</strain>
    </source>
</reference>
<dbReference type="AlphaFoldDB" id="A0A2Z4MFV7"/>
<evidence type="ECO:0000256" key="1">
    <source>
        <dbReference type="SAM" id="MobiDB-lite"/>
    </source>
</evidence>